<evidence type="ECO:0000313" key="2">
    <source>
        <dbReference type="Proteomes" id="UP000637769"/>
    </source>
</evidence>
<organism evidence="1 2">
    <name type="scientific">Asaia siamensis</name>
    <dbReference type="NCBI Taxonomy" id="110479"/>
    <lineage>
        <taxon>Bacteria</taxon>
        <taxon>Pseudomonadati</taxon>
        <taxon>Pseudomonadota</taxon>
        <taxon>Alphaproteobacteria</taxon>
        <taxon>Acetobacterales</taxon>
        <taxon>Acetobacteraceae</taxon>
        <taxon>Asaia</taxon>
    </lineage>
</organism>
<dbReference type="Proteomes" id="UP000637769">
    <property type="component" value="Unassembled WGS sequence"/>
</dbReference>
<proteinExistence type="predicted"/>
<gene>
    <name evidence="1" type="ORF">GCM10007207_09900</name>
</gene>
<sequence>MISATSHWMLQITTLETCFRVRTLIRRKKKPQYLTRLSRITEAASTHDTVRFIHRTITDETHFRKLHIGRLNPAILYNNPKANVLHYNVIRVRSI</sequence>
<dbReference type="EMBL" id="BMCH01000002">
    <property type="protein sequence ID" value="GGC26497.1"/>
    <property type="molecule type" value="Genomic_DNA"/>
</dbReference>
<evidence type="ECO:0000313" key="1">
    <source>
        <dbReference type="EMBL" id="GGC26497.1"/>
    </source>
</evidence>
<name>A0ABQ1LLQ4_9PROT</name>
<keyword evidence="2" id="KW-1185">Reference proteome</keyword>
<reference evidence="2" key="1">
    <citation type="journal article" date="2019" name="Int. J. Syst. Evol. Microbiol.">
        <title>The Global Catalogue of Microorganisms (GCM) 10K type strain sequencing project: providing services to taxonomists for standard genome sequencing and annotation.</title>
        <authorList>
            <consortium name="The Broad Institute Genomics Platform"/>
            <consortium name="The Broad Institute Genome Sequencing Center for Infectious Disease"/>
            <person name="Wu L."/>
            <person name="Ma J."/>
        </authorList>
    </citation>
    <scope>NUCLEOTIDE SEQUENCE [LARGE SCALE GENOMIC DNA]</scope>
    <source>
        <strain evidence="2">CCM 7132</strain>
    </source>
</reference>
<comment type="caution">
    <text evidence="1">The sequence shown here is derived from an EMBL/GenBank/DDBJ whole genome shotgun (WGS) entry which is preliminary data.</text>
</comment>
<accession>A0ABQ1LLQ4</accession>
<protein>
    <submittedName>
        <fullName evidence="1">Uncharacterized protein</fullName>
    </submittedName>
</protein>